<evidence type="ECO:0000259" key="1">
    <source>
        <dbReference type="Pfam" id="PF00248"/>
    </source>
</evidence>
<evidence type="ECO:0000313" key="2">
    <source>
        <dbReference type="EMBL" id="KKO11204.1"/>
    </source>
</evidence>
<sequence length="261" mass="28515">MSSAPIETVRLGDCGLELCRIGCGTGTVAGGKESNQTRLGDQRLGDLLRYAFDRGIRFFDTADDYGTHGHVARALKDVPRESWQLVTKLLPVGSQPGPDMLTPQLPIERFLSELETDTIDLLQIHCVFDADWNDQHRGQMLAMAALKERGTIRSHGVSCHSLASLETAADEPWVDVIHARINPFGPAMDAEPDRVVPVLQRAKANGKGIIAMKIFGQGKFDAAQRAESVEWVAGLDCVDVLLPAFESPAEIDEFLAAARLR</sequence>
<accession>A0A0F9Z259</accession>
<dbReference type="EMBL" id="LAZR01000003">
    <property type="protein sequence ID" value="KKO11204.1"/>
    <property type="molecule type" value="Genomic_DNA"/>
</dbReference>
<dbReference type="Gene3D" id="3.20.20.100">
    <property type="entry name" value="NADP-dependent oxidoreductase domain"/>
    <property type="match status" value="1"/>
</dbReference>
<reference evidence="2" key="1">
    <citation type="journal article" date="2015" name="Nature">
        <title>Complex archaea that bridge the gap between prokaryotes and eukaryotes.</title>
        <authorList>
            <person name="Spang A."/>
            <person name="Saw J.H."/>
            <person name="Jorgensen S.L."/>
            <person name="Zaremba-Niedzwiedzka K."/>
            <person name="Martijn J."/>
            <person name="Lind A.E."/>
            <person name="van Eijk R."/>
            <person name="Schleper C."/>
            <person name="Guy L."/>
            <person name="Ettema T.J."/>
        </authorList>
    </citation>
    <scope>NUCLEOTIDE SEQUENCE</scope>
</reference>
<feature type="domain" description="NADP-dependent oxidoreductase" evidence="1">
    <location>
        <begin position="20"/>
        <end position="225"/>
    </location>
</feature>
<comment type="caution">
    <text evidence="2">The sequence shown here is derived from an EMBL/GenBank/DDBJ whole genome shotgun (WGS) entry which is preliminary data.</text>
</comment>
<dbReference type="PANTHER" id="PTHR43312:SF1">
    <property type="entry name" value="NADP-DEPENDENT OXIDOREDUCTASE DOMAIN-CONTAINING PROTEIN"/>
    <property type="match status" value="1"/>
</dbReference>
<dbReference type="PRINTS" id="PR00069">
    <property type="entry name" value="ALDKETRDTASE"/>
</dbReference>
<dbReference type="Pfam" id="PF00248">
    <property type="entry name" value="Aldo_ket_red"/>
    <property type="match status" value="1"/>
</dbReference>
<organism evidence="2">
    <name type="scientific">marine sediment metagenome</name>
    <dbReference type="NCBI Taxonomy" id="412755"/>
    <lineage>
        <taxon>unclassified sequences</taxon>
        <taxon>metagenomes</taxon>
        <taxon>ecological metagenomes</taxon>
    </lineage>
</organism>
<dbReference type="InterPro" id="IPR020471">
    <property type="entry name" value="AKR"/>
</dbReference>
<dbReference type="PANTHER" id="PTHR43312">
    <property type="entry name" value="D-THREO-ALDOSE 1-DEHYDROGENASE"/>
    <property type="match status" value="1"/>
</dbReference>
<dbReference type="InterPro" id="IPR053135">
    <property type="entry name" value="AKR2_Oxidoreductase"/>
</dbReference>
<protein>
    <recommendedName>
        <fullName evidence="1">NADP-dependent oxidoreductase domain-containing protein</fullName>
    </recommendedName>
</protein>
<dbReference type="SUPFAM" id="SSF51430">
    <property type="entry name" value="NAD(P)-linked oxidoreductase"/>
    <property type="match status" value="1"/>
</dbReference>
<proteinExistence type="predicted"/>
<dbReference type="CDD" id="cd19100">
    <property type="entry name" value="AKR_unchar"/>
    <property type="match status" value="1"/>
</dbReference>
<dbReference type="GO" id="GO:0016491">
    <property type="term" value="F:oxidoreductase activity"/>
    <property type="evidence" value="ECO:0007669"/>
    <property type="project" value="InterPro"/>
</dbReference>
<name>A0A0F9Z259_9ZZZZ</name>
<gene>
    <name evidence="2" type="ORF">LCGC14_0016800</name>
</gene>
<dbReference type="InterPro" id="IPR036812">
    <property type="entry name" value="NAD(P)_OxRdtase_dom_sf"/>
</dbReference>
<dbReference type="InterPro" id="IPR023210">
    <property type="entry name" value="NADP_OxRdtase_dom"/>
</dbReference>
<dbReference type="AlphaFoldDB" id="A0A0F9Z259"/>